<evidence type="ECO:0000256" key="4">
    <source>
        <dbReference type="ARBA" id="ARBA00023136"/>
    </source>
</evidence>
<dbReference type="InterPro" id="IPR005351">
    <property type="entry name" value="ASTER"/>
</dbReference>
<dbReference type="GeneID" id="66075692"/>
<name>A0A9P7UWH9_9AGAR</name>
<evidence type="ECO:0000313" key="6">
    <source>
        <dbReference type="EMBL" id="KAG7095932.1"/>
    </source>
</evidence>
<dbReference type="RefSeq" id="XP_043012402.1">
    <property type="nucleotide sequence ID" value="XM_043151308.1"/>
</dbReference>
<dbReference type="Pfam" id="PF03669">
    <property type="entry name" value="ASTER"/>
    <property type="match status" value="1"/>
</dbReference>
<dbReference type="GO" id="GO:0045048">
    <property type="term" value="P:protein insertion into ER membrane"/>
    <property type="evidence" value="ECO:0007669"/>
    <property type="project" value="InterPro"/>
</dbReference>
<evidence type="ECO:0000256" key="5">
    <source>
        <dbReference type="SAM" id="Phobius"/>
    </source>
</evidence>
<dbReference type="EMBL" id="CM032183">
    <property type="protein sequence ID" value="KAG7095932.1"/>
    <property type="molecule type" value="Genomic_DNA"/>
</dbReference>
<dbReference type="AlphaFoldDB" id="A0A9P7UWH9"/>
<sequence>MSSTKVTDDPRDASLEVRFSVPNTWHEDTTDLSATGMMFSGLIMVTRNRYLAWPAVALSLSGWINKRPMRSKDGGGASLSSVSLCLMALIASYLPMFMITKTPAAFNAVPSS</sequence>
<gene>
    <name evidence="6" type="ORF">E1B28_006616</name>
</gene>
<keyword evidence="2 5" id="KW-0812">Transmembrane</keyword>
<dbReference type="GO" id="GO:0044183">
    <property type="term" value="F:protein folding chaperone"/>
    <property type="evidence" value="ECO:0007669"/>
    <property type="project" value="InterPro"/>
</dbReference>
<dbReference type="KEGG" id="more:E1B28_006616"/>
<dbReference type="Proteomes" id="UP001049176">
    <property type="component" value="Chromosome 3"/>
</dbReference>
<reference evidence="6" key="1">
    <citation type="journal article" date="2021" name="Genome Biol. Evol.">
        <title>The assembled and annotated genome of the fairy-ring fungus Marasmius oreades.</title>
        <authorList>
            <person name="Hiltunen M."/>
            <person name="Ament-Velasquez S.L."/>
            <person name="Johannesson H."/>
        </authorList>
    </citation>
    <scope>NUCLEOTIDE SEQUENCE</scope>
    <source>
        <strain evidence="6">03SP1</strain>
    </source>
</reference>
<keyword evidence="4 5" id="KW-0472">Membrane</keyword>
<evidence type="ECO:0000313" key="7">
    <source>
        <dbReference type="Proteomes" id="UP001049176"/>
    </source>
</evidence>
<feature type="transmembrane region" description="Helical" evidence="5">
    <location>
        <begin position="77"/>
        <end position="99"/>
    </location>
</feature>
<accession>A0A9P7UWH9</accession>
<dbReference type="GO" id="GO:0005789">
    <property type="term" value="C:endoplasmic reticulum membrane"/>
    <property type="evidence" value="ECO:0007669"/>
    <property type="project" value="InterPro"/>
</dbReference>
<keyword evidence="7" id="KW-1185">Reference proteome</keyword>
<protein>
    <recommendedName>
        <fullName evidence="8">Protein Asterix</fullName>
    </recommendedName>
</protein>
<comment type="caution">
    <text evidence="6">The sequence shown here is derived from an EMBL/GenBank/DDBJ whole genome shotgun (WGS) entry which is preliminary data.</text>
</comment>
<evidence type="ECO:0008006" key="8">
    <source>
        <dbReference type="Google" id="ProtNLM"/>
    </source>
</evidence>
<proteinExistence type="predicted"/>
<evidence type="ECO:0000256" key="2">
    <source>
        <dbReference type="ARBA" id="ARBA00022692"/>
    </source>
</evidence>
<comment type="subcellular location">
    <subcellularLocation>
        <location evidence="1">Membrane</location>
    </subcellularLocation>
</comment>
<evidence type="ECO:0000256" key="1">
    <source>
        <dbReference type="ARBA" id="ARBA00004370"/>
    </source>
</evidence>
<dbReference type="OrthoDB" id="284718at2759"/>
<organism evidence="6 7">
    <name type="scientific">Marasmius oreades</name>
    <name type="common">fairy-ring Marasmius</name>
    <dbReference type="NCBI Taxonomy" id="181124"/>
    <lineage>
        <taxon>Eukaryota</taxon>
        <taxon>Fungi</taxon>
        <taxon>Dikarya</taxon>
        <taxon>Basidiomycota</taxon>
        <taxon>Agaricomycotina</taxon>
        <taxon>Agaricomycetes</taxon>
        <taxon>Agaricomycetidae</taxon>
        <taxon>Agaricales</taxon>
        <taxon>Marasmiineae</taxon>
        <taxon>Marasmiaceae</taxon>
        <taxon>Marasmius</taxon>
    </lineage>
</organism>
<keyword evidence="3 5" id="KW-1133">Transmembrane helix</keyword>
<evidence type="ECO:0000256" key="3">
    <source>
        <dbReference type="ARBA" id="ARBA00022989"/>
    </source>
</evidence>